<accession>A0A8S1GUU6</accession>
<sequence>MLPWIGNFKELLEKANQAETTCSAPSISGQPGFQSQISTNCRAFESGTPCNLRAVHLFHASLTVMLAALLVLDIIAAVVSLKCSQCNGWHGDYPLRYTTASTCDNRNNQCETTQYCVKIIDPMSPGSNYVTYKSDCFYQTQIQVNPTNLSYVQGKLCYPYQDGSAPVKRWYYCFCNDRDYCNSATISTFTLSLIFVTLHLF</sequence>
<comment type="caution">
    <text evidence="2">The sequence shown here is derived from an EMBL/GenBank/DDBJ whole genome shotgun (WGS) entry which is preliminary data.</text>
</comment>
<evidence type="ECO:0000256" key="1">
    <source>
        <dbReference type="SAM" id="Phobius"/>
    </source>
</evidence>
<proteinExistence type="predicted"/>
<dbReference type="OrthoDB" id="6249205at2759"/>
<dbReference type="Proteomes" id="UP000835052">
    <property type="component" value="Unassembled WGS sequence"/>
</dbReference>
<organism evidence="2 3">
    <name type="scientific">Caenorhabditis auriculariae</name>
    <dbReference type="NCBI Taxonomy" id="2777116"/>
    <lineage>
        <taxon>Eukaryota</taxon>
        <taxon>Metazoa</taxon>
        <taxon>Ecdysozoa</taxon>
        <taxon>Nematoda</taxon>
        <taxon>Chromadorea</taxon>
        <taxon>Rhabditida</taxon>
        <taxon>Rhabditina</taxon>
        <taxon>Rhabditomorpha</taxon>
        <taxon>Rhabditoidea</taxon>
        <taxon>Rhabditidae</taxon>
        <taxon>Peloderinae</taxon>
        <taxon>Caenorhabditis</taxon>
    </lineage>
</organism>
<reference evidence="2" key="1">
    <citation type="submission" date="2020-10" db="EMBL/GenBank/DDBJ databases">
        <authorList>
            <person name="Kikuchi T."/>
        </authorList>
    </citation>
    <scope>NUCLEOTIDE SEQUENCE</scope>
    <source>
        <strain evidence="2">NKZ352</strain>
    </source>
</reference>
<keyword evidence="1" id="KW-0812">Transmembrane</keyword>
<name>A0A8S1GUU6_9PELO</name>
<protein>
    <submittedName>
        <fullName evidence="2">Uncharacterized protein</fullName>
    </submittedName>
</protein>
<dbReference type="EMBL" id="CAJGYM010000006">
    <property type="protein sequence ID" value="CAD6187125.1"/>
    <property type="molecule type" value="Genomic_DNA"/>
</dbReference>
<keyword evidence="1" id="KW-0472">Membrane</keyword>
<gene>
    <name evidence="2" type="ORF">CAUJ_LOCUS3044</name>
</gene>
<evidence type="ECO:0000313" key="2">
    <source>
        <dbReference type="EMBL" id="CAD6187125.1"/>
    </source>
</evidence>
<evidence type="ECO:0000313" key="3">
    <source>
        <dbReference type="Proteomes" id="UP000835052"/>
    </source>
</evidence>
<dbReference type="AlphaFoldDB" id="A0A8S1GUU6"/>
<feature type="transmembrane region" description="Helical" evidence="1">
    <location>
        <begin position="57"/>
        <end position="79"/>
    </location>
</feature>
<keyword evidence="1" id="KW-1133">Transmembrane helix</keyword>
<keyword evidence="3" id="KW-1185">Reference proteome</keyword>